<name>A0A1L7XD39_9HELO</name>
<keyword evidence="3" id="KW-1185">Reference proteome</keyword>
<evidence type="ECO:0000313" key="3">
    <source>
        <dbReference type="Proteomes" id="UP000184330"/>
    </source>
</evidence>
<evidence type="ECO:0000256" key="1">
    <source>
        <dbReference type="SAM" id="MobiDB-lite"/>
    </source>
</evidence>
<protein>
    <submittedName>
        <fullName evidence="2">Uncharacterized protein</fullName>
    </submittedName>
</protein>
<feature type="region of interest" description="Disordered" evidence="1">
    <location>
        <begin position="38"/>
        <end position="59"/>
    </location>
</feature>
<dbReference type="EMBL" id="FJOG01000022">
    <property type="protein sequence ID" value="CZR62933.1"/>
    <property type="molecule type" value="Genomic_DNA"/>
</dbReference>
<dbReference type="AlphaFoldDB" id="A0A1L7XD39"/>
<dbReference type="STRING" id="576137.A0A1L7XD39"/>
<gene>
    <name evidence="2" type="ORF">PAC_12830</name>
</gene>
<organism evidence="2 3">
    <name type="scientific">Phialocephala subalpina</name>
    <dbReference type="NCBI Taxonomy" id="576137"/>
    <lineage>
        <taxon>Eukaryota</taxon>
        <taxon>Fungi</taxon>
        <taxon>Dikarya</taxon>
        <taxon>Ascomycota</taxon>
        <taxon>Pezizomycotina</taxon>
        <taxon>Leotiomycetes</taxon>
        <taxon>Helotiales</taxon>
        <taxon>Mollisiaceae</taxon>
        <taxon>Phialocephala</taxon>
        <taxon>Phialocephala fortinii species complex</taxon>
    </lineage>
</organism>
<feature type="compositionally biased region" description="Polar residues" evidence="1">
    <location>
        <begin position="39"/>
        <end position="50"/>
    </location>
</feature>
<dbReference type="OrthoDB" id="4779541at2759"/>
<evidence type="ECO:0000313" key="2">
    <source>
        <dbReference type="EMBL" id="CZR62933.1"/>
    </source>
</evidence>
<sequence length="177" mass="17874">MAEDARVFGNLQQKDAAVHNPMYSTNPGTTMNPVDRAAAQSSTGSANAPLNTGSTYGNTSTGANVTHHTNTNVGGHATGADAVGGTTTGHTTGAGGSAVGGHGSGIKGIAAGIHGLGEKVRGEFNTVVDRAFNEREGVAKNRAVADAGDMERETGRFAGSTKDREGAIPGATHERRF</sequence>
<accession>A0A1L7XD39</accession>
<feature type="region of interest" description="Disordered" evidence="1">
    <location>
        <begin position="153"/>
        <end position="177"/>
    </location>
</feature>
<reference evidence="2 3" key="1">
    <citation type="submission" date="2016-03" db="EMBL/GenBank/DDBJ databases">
        <authorList>
            <person name="Ploux O."/>
        </authorList>
    </citation>
    <scope>NUCLEOTIDE SEQUENCE [LARGE SCALE GENOMIC DNA]</scope>
    <source>
        <strain evidence="2 3">UAMH 11012</strain>
    </source>
</reference>
<proteinExistence type="predicted"/>
<dbReference type="Proteomes" id="UP000184330">
    <property type="component" value="Unassembled WGS sequence"/>
</dbReference>